<evidence type="ECO:0000313" key="4">
    <source>
        <dbReference type="Proteomes" id="UP000189701"/>
    </source>
</evidence>
<dbReference type="AlphaFoldDB" id="A0A1U7YYQ0"/>
<keyword evidence="4" id="KW-1185">Reference proteome</keyword>
<organism evidence="4 5">
    <name type="scientific">Nicotiana sylvestris</name>
    <name type="common">Wood tobacco</name>
    <name type="synonym">South American tobacco</name>
    <dbReference type="NCBI Taxonomy" id="4096"/>
    <lineage>
        <taxon>Eukaryota</taxon>
        <taxon>Viridiplantae</taxon>
        <taxon>Streptophyta</taxon>
        <taxon>Embryophyta</taxon>
        <taxon>Tracheophyta</taxon>
        <taxon>Spermatophyta</taxon>
        <taxon>Magnoliopsida</taxon>
        <taxon>eudicotyledons</taxon>
        <taxon>Gunneridae</taxon>
        <taxon>Pentapetalae</taxon>
        <taxon>asterids</taxon>
        <taxon>lamiids</taxon>
        <taxon>Solanales</taxon>
        <taxon>Solanaceae</taxon>
        <taxon>Nicotianoideae</taxon>
        <taxon>Nicotianeae</taxon>
        <taxon>Nicotiana</taxon>
    </lineage>
</organism>
<dbReference type="OrthoDB" id="1304528at2759"/>
<reference evidence="4" key="1">
    <citation type="journal article" date="2013" name="Genome Biol.">
        <title>Reference genomes and transcriptomes of Nicotiana sylvestris and Nicotiana tomentosiformis.</title>
        <authorList>
            <person name="Sierro N."/>
            <person name="Battey J.N."/>
            <person name="Ouadi S."/>
            <person name="Bovet L."/>
            <person name="Goepfert S."/>
            <person name="Bakaher N."/>
            <person name="Peitsch M.C."/>
            <person name="Ivanov N.V."/>
        </authorList>
    </citation>
    <scope>NUCLEOTIDE SEQUENCE [LARGE SCALE GENOMIC DNA]</scope>
</reference>
<dbReference type="eggNOG" id="KOG0017">
    <property type="taxonomic scope" value="Eukaryota"/>
</dbReference>
<evidence type="ECO:0000259" key="2">
    <source>
        <dbReference type="Pfam" id="PF07727"/>
    </source>
</evidence>
<dbReference type="Proteomes" id="UP000189701">
    <property type="component" value="Unplaced"/>
</dbReference>
<feature type="domain" description="Retrovirus-related Pol polyprotein from transposon TNT 1-94-like beta-barrel" evidence="3">
    <location>
        <begin position="155"/>
        <end position="231"/>
    </location>
</feature>
<name>A0A1U7YYQ0_NICSY</name>
<dbReference type="RefSeq" id="XP_009804274.1">
    <property type="nucleotide sequence ID" value="XM_009805972.1"/>
</dbReference>
<evidence type="ECO:0000256" key="1">
    <source>
        <dbReference type="SAM" id="Coils"/>
    </source>
</evidence>
<feature type="domain" description="Reverse transcriptase Ty1/copia-type" evidence="2">
    <location>
        <begin position="294"/>
        <end position="350"/>
    </location>
</feature>
<dbReference type="STRING" id="4096.A0A1U7YYQ0"/>
<evidence type="ECO:0000313" key="5">
    <source>
        <dbReference type="RefSeq" id="XP_009804274.1"/>
    </source>
</evidence>
<proteinExistence type="predicted"/>
<dbReference type="Pfam" id="PF07727">
    <property type="entry name" value="RVT_2"/>
    <property type="match status" value="1"/>
</dbReference>
<reference evidence="5" key="2">
    <citation type="submission" date="2025-08" db="UniProtKB">
        <authorList>
            <consortium name="RefSeq"/>
        </authorList>
    </citation>
    <scope>IDENTIFICATION</scope>
    <source>
        <tissue evidence="5">Leaf</tissue>
    </source>
</reference>
<protein>
    <submittedName>
        <fullName evidence="5">Uncharacterized protein LOC104249532</fullName>
    </submittedName>
</protein>
<dbReference type="InterPro" id="IPR054722">
    <property type="entry name" value="PolX-like_BBD"/>
</dbReference>
<evidence type="ECO:0000259" key="3">
    <source>
        <dbReference type="Pfam" id="PF22936"/>
    </source>
</evidence>
<accession>A0A1U7YYQ0</accession>
<keyword evidence="1" id="KW-0175">Coiled coil</keyword>
<feature type="coiled-coil region" evidence="1">
    <location>
        <begin position="91"/>
        <end position="139"/>
    </location>
</feature>
<dbReference type="Pfam" id="PF22936">
    <property type="entry name" value="Pol_BBD"/>
    <property type="match status" value="1"/>
</dbReference>
<sequence>MNLQKKFCGAWSDEEESDHTEIANMCFMDIKDDSNEESRERGFTRNKGAYEEEDLGELGLMVDEGTSEVRLPTCPNCYKLQDFVNIAPADIKRVINELRKIQKEKKDWALKLEVCEIECDMLQEEVNELQLQLNGLQKSTSHSSEYHKKNRKGKWYLDSACSRHMTGDKQLFKTVTKLGGGTITFGNKSKGNVIGVGKFPLNSTCDLDEVYLVDELYYNLLSINQLCDNDYEVRFKKHGWFIEDESGITTRRSQKLKSHVALISQLEPKKVDEAMKDVHWIKAMKDELDQFKRNKVWELVPKPLNSSIVGTKWVFRNKLNESGQVVQNKARLVVQGYSQQEGIDYDETFAH</sequence>
<gene>
    <name evidence="5" type="primary">LOC104249532</name>
</gene>
<dbReference type="InterPro" id="IPR013103">
    <property type="entry name" value="RVT_2"/>
</dbReference>